<evidence type="ECO:0000313" key="1">
    <source>
        <dbReference type="EMBL" id="RXH92119.1"/>
    </source>
</evidence>
<organism evidence="1 2">
    <name type="scientific">Malus domestica</name>
    <name type="common">Apple</name>
    <name type="synonym">Pyrus malus</name>
    <dbReference type="NCBI Taxonomy" id="3750"/>
    <lineage>
        <taxon>Eukaryota</taxon>
        <taxon>Viridiplantae</taxon>
        <taxon>Streptophyta</taxon>
        <taxon>Embryophyta</taxon>
        <taxon>Tracheophyta</taxon>
        <taxon>Spermatophyta</taxon>
        <taxon>Magnoliopsida</taxon>
        <taxon>eudicotyledons</taxon>
        <taxon>Gunneridae</taxon>
        <taxon>Pentapetalae</taxon>
        <taxon>rosids</taxon>
        <taxon>fabids</taxon>
        <taxon>Rosales</taxon>
        <taxon>Rosaceae</taxon>
        <taxon>Amygdaloideae</taxon>
        <taxon>Maleae</taxon>
        <taxon>Malus</taxon>
    </lineage>
</organism>
<name>A0A498J8K7_MALDO</name>
<proteinExistence type="predicted"/>
<sequence>MAESLLGRGWNPALRLCWCAQGRIRAVKARFTHSPSTPLIRTSEFVIADLRIFNLFDGKDPRNDPGCDVGEHIQVFFGIEIGPVFLETAMDRFEWWLGEIERWSMENRTYRDGEEEWWSWWKKADAGDEKLELVEEAKPDADDEIPPLEAV</sequence>
<dbReference type="Proteomes" id="UP000290289">
    <property type="component" value="Chromosome 8"/>
</dbReference>
<dbReference type="AlphaFoldDB" id="A0A498J8K7"/>
<keyword evidence="2" id="KW-1185">Reference proteome</keyword>
<gene>
    <name evidence="1" type="ORF">DVH24_021142</name>
</gene>
<protein>
    <submittedName>
        <fullName evidence="1">Uncharacterized protein</fullName>
    </submittedName>
</protein>
<evidence type="ECO:0000313" key="2">
    <source>
        <dbReference type="Proteomes" id="UP000290289"/>
    </source>
</evidence>
<accession>A0A498J8K7</accession>
<reference evidence="1 2" key="1">
    <citation type="submission" date="2018-10" db="EMBL/GenBank/DDBJ databases">
        <title>A high-quality apple genome assembly.</title>
        <authorList>
            <person name="Hu J."/>
        </authorList>
    </citation>
    <scope>NUCLEOTIDE SEQUENCE [LARGE SCALE GENOMIC DNA]</scope>
    <source>
        <strain evidence="2">cv. HFTH1</strain>
        <tissue evidence="1">Young leaf</tissue>
    </source>
</reference>
<comment type="caution">
    <text evidence="1">The sequence shown here is derived from an EMBL/GenBank/DDBJ whole genome shotgun (WGS) entry which is preliminary data.</text>
</comment>
<dbReference type="EMBL" id="RDQH01000334">
    <property type="protein sequence ID" value="RXH92119.1"/>
    <property type="molecule type" value="Genomic_DNA"/>
</dbReference>